<dbReference type="Proteomes" id="UP000237441">
    <property type="component" value="Unassembled WGS sequence"/>
</dbReference>
<dbReference type="Gene3D" id="3.30.420.80">
    <property type="entry name" value="Ribosomal protein S11"/>
    <property type="match status" value="1"/>
</dbReference>
<evidence type="ECO:0000313" key="4">
    <source>
        <dbReference type="EMBL" id="PQK13333.1"/>
    </source>
</evidence>
<dbReference type="AlphaFoldDB" id="A0A2S7YBL3"/>
<dbReference type="OrthoDB" id="1654884at2759"/>
<protein>
    <recommendedName>
        <fullName evidence="6">37S ribosomal protein S11</fullName>
    </recommendedName>
</protein>
<dbReference type="GO" id="GO:0003735">
    <property type="term" value="F:structural constituent of ribosome"/>
    <property type="evidence" value="ECO:0007669"/>
    <property type="project" value="InterPro"/>
</dbReference>
<dbReference type="InterPro" id="IPR036967">
    <property type="entry name" value="Ribosomal_uS11_sf"/>
</dbReference>
<accession>A0A2S7YBL3</accession>
<name>A0A2S7YBL3_BEABA</name>
<evidence type="ECO:0000256" key="3">
    <source>
        <dbReference type="ARBA" id="ARBA00023274"/>
    </source>
</evidence>
<gene>
    <name evidence="4" type="ORF">BB8028_0004g02640</name>
</gene>
<sequence>MAMLQHICVNEMRPLTRLAASRPLSRASTLPIHSRWLSQTTARLEGRSSTESMLQSIYGGAPAAQPQDALSNLSKSMVFDSFARRPAERGVMMGNAQPIKEDSYEPYHLHIYAHKHNTHVTFTLPNKNAVLSLACGNVGFKKSRRGTFDAAYSLAKYTLERLVYMGYATKVNRVELSLRGFGQGRDATIKALMSPEGAFIRDKIVRVTDATRVKYAGTRSPPKRRL</sequence>
<dbReference type="GO" id="GO:0005840">
    <property type="term" value="C:ribosome"/>
    <property type="evidence" value="ECO:0007669"/>
    <property type="project" value="UniProtKB-KW"/>
</dbReference>
<dbReference type="HAMAP" id="MF_01310">
    <property type="entry name" value="Ribosomal_uS11"/>
    <property type="match status" value="1"/>
</dbReference>
<proteinExistence type="inferred from homology"/>
<dbReference type="SUPFAM" id="SSF53137">
    <property type="entry name" value="Translational machinery components"/>
    <property type="match status" value="1"/>
</dbReference>
<comment type="similarity">
    <text evidence="1">Belongs to the universal ribosomal protein uS11 family.</text>
</comment>
<reference evidence="4 5" key="1">
    <citation type="submission" date="2016-07" db="EMBL/GenBank/DDBJ databases">
        <title>Comparative genomics of the entomopathogenic fungus Beauveria bassiana.</title>
        <authorList>
            <person name="Valero Jimenez C.A."/>
            <person name="Zwaan B.J."/>
            <person name="Van Kan J.A."/>
            <person name="Takken W."/>
            <person name="Debets A.J."/>
            <person name="Schoustra S.E."/>
            <person name="Koenraadt C.J."/>
        </authorList>
    </citation>
    <scope>NUCLEOTIDE SEQUENCE [LARGE SCALE GENOMIC DNA]</scope>
    <source>
        <strain evidence="4 5">ARSEF 8028</strain>
    </source>
</reference>
<evidence type="ECO:0008006" key="6">
    <source>
        <dbReference type="Google" id="ProtNLM"/>
    </source>
</evidence>
<comment type="caution">
    <text evidence="4">The sequence shown here is derived from an EMBL/GenBank/DDBJ whole genome shotgun (WGS) entry which is preliminary data.</text>
</comment>
<dbReference type="GO" id="GO:0006412">
    <property type="term" value="P:translation"/>
    <property type="evidence" value="ECO:0007669"/>
    <property type="project" value="InterPro"/>
</dbReference>
<dbReference type="InterPro" id="IPR001971">
    <property type="entry name" value="Ribosomal_uS11"/>
</dbReference>
<evidence type="ECO:0000256" key="2">
    <source>
        <dbReference type="ARBA" id="ARBA00022980"/>
    </source>
</evidence>
<dbReference type="GO" id="GO:1990904">
    <property type="term" value="C:ribonucleoprotein complex"/>
    <property type="evidence" value="ECO:0007669"/>
    <property type="project" value="UniProtKB-KW"/>
</dbReference>
<evidence type="ECO:0000313" key="5">
    <source>
        <dbReference type="Proteomes" id="UP000237441"/>
    </source>
</evidence>
<dbReference type="Pfam" id="PF00411">
    <property type="entry name" value="Ribosomal_S11"/>
    <property type="match status" value="1"/>
</dbReference>
<dbReference type="EMBL" id="JRHA01000004">
    <property type="protein sequence ID" value="PQK13333.1"/>
    <property type="molecule type" value="Genomic_DNA"/>
</dbReference>
<keyword evidence="3" id="KW-0687">Ribonucleoprotein</keyword>
<evidence type="ECO:0000256" key="1">
    <source>
        <dbReference type="ARBA" id="ARBA00006194"/>
    </source>
</evidence>
<organism evidence="4 5">
    <name type="scientific">Beauveria bassiana</name>
    <name type="common">White muscardine disease fungus</name>
    <name type="synonym">Tritirachium shiotae</name>
    <dbReference type="NCBI Taxonomy" id="176275"/>
    <lineage>
        <taxon>Eukaryota</taxon>
        <taxon>Fungi</taxon>
        <taxon>Dikarya</taxon>
        <taxon>Ascomycota</taxon>
        <taxon>Pezizomycotina</taxon>
        <taxon>Sordariomycetes</taxon>
        <taxon>Hypocreomycetidae</taxon>
        <taxon>Hypocreales</taxon>
        <taxon>Cordycipitaceae</taxon>
        <taxon>Beauveria</taxon>
    </lineage>
</organism>
<dbReference type="PANTHER" id="PTHR11759">
    <property type="entry name" value="40S RIBOSOMAL PROTEIN S14/30S RIBOSOMAL PROTEIN S11"/>
    <property type="match status" value="1"/>
</dbReference>
<keyword evidence="2" id="KW-0689">Ribosomal protein</keyword>